<proteinExistence type="predicted"/>
<feature type="transmembrane region" description="Helical" evidence="1">
    <location>
        <begin position="53"/>
        <end position="82"/>
    </location>
</feature>
<dbReference type="Proteomes" id="UP000190890">
    <property type="component" value="Unassembled WGS sequence"/>
</dbReference>
<gene>
    <name evidence="2" type="ORF">CLPUN_28870</name>
</gene>
<reference evidence="2 3" key="1">
    <citation type="submission" date="2016-05" db="EMBL/GenBank/DDBJ databases">
        <title>Microbial solvent formation.</title>
        <authorList>
            <person name="Poehlein A."/>
            <person name="Montoya Solano J.D."/>
            <person name="Flitsch S."/>
            <person name="Krabben P."/>
            <person name="Duerre P."/>
            <person name="Daniel R."/>
        </authorList>
    </citation>
    <scope>NUCLEOTIDE SEQUENCE [LARGE SCALE GENOMIC DNA]</scope>
    <source>
        <strain evidence="2 3">DSM 2619</strain>
    </source>
</reference>
<protein>
    <submittedName>
        <fullName evidence="2">Uncharacterized protein</fullName>
    </submittedName>
</protein>
<dbReference type="RefSeq" id="WP_077847973.1">
    <property type="nucleotide sequence ID" value="NZ_LZZM01000178.1"/>
</dbReference>
<dbReference type="EMBL" id="LZZM01000178">
    <property type="protein sequence ID" value="OOM76039.1"/>
    <property type="molecule type" value="Genomic_DNA"/>
</dbReference>
<keyword evidence="1" id="KW-1133">Transmembrane helix</keyword>
<name>A0A1S8TEH6_9CLOT</name>
<evidence type="ECO:0000256" key="1">
    <source>
        <dbReference type="SAM" id="Phobius"/>
    </source>
</evidence>
<accession>A0A1S8TEH6</accession>
<keyword evidence="1" id="KW-0472">Membrane</keyword>
<dbReference type="OrthoDB" id="1899241at2"/>
<keyword evidence="3" id="KW-1185">Reference proteome</keyword>
<evidence type="ECO:0000313" key="3">
    <source>
        <dbReference type="Proteomes" id="UP000190890"/>
    </source>
</evidence>
<evidence type="ECO:0000313" key="2">
    <source>
        <dbReference type="EMBL" id="OOM76039.1"/>
    </source>
</evidence>
<organism evidence="2 3">
    <name type="scientific">Clostridium puniceum</name>
    <dbReference type="NCBI Taxonomy" id="29367"/>
    <lineage>
        <taxon>Bacteria</taxon>
        <taxon>Bacillati</taxon>
        <taxon>Bacillota</taxon>
        <taxon>Clostridia</taxon>
        <taxon>Eubacteriales</taxon>
        <taxon>Clostridiaceae</taxon>
        <taxon>Clostridium</taxon>
    </lineage>
</organism>
<sequence length="273" mass="32204">MKDKKKREVRRRSIISDIKINRKNKNLMIDKILSYNPVLLEGIEVYEDANKNFILLIFLGALLVQFPLISVPCCILAIFFIIRMLQFIKYKSINNIVIKLAKDLLFKGIYDREKALDMLEDFKEKYGNNITEYEELVMMIDKYEALVVKIENVLKSSNRKYNKTIYNKENFLQNAGRSFNRNENNVTLKETEANKCREVNNYCIDFNEKISVLYKKEDGEIKKVNKAIEFFDGRDNKNYNNQNAVILKNVNKDNKNLTVYLYKKSSVLEKNVL</sequence>
<comment type="caution">
    <text evidence="2">The sequence shown here is derived from an EMBL/GenBank/DDBJ whole genome shotgun (WGS) entry which is preliminary data.</text>
</comment>
<dbReference type="AlphaFoldDB" id="A0A1S8TEH6"/>
<keyword evidence="1" id="KW-0812">Transmembrane</keyword>